<feature type="transmembrane region" description="Helical" evidence="1">
    <location>
        <begin position="70"/>
        <end position="91"/>
    </location>
</feature>
<evidence type="ECO:0000259" key="3">
    <source>
        <dbReference type="Pfam" id="PF02254"/>
    </source>
</evidence>
<comment type="caution">
    <text evidence="4">The sequence shown here is derived from an EMBL/GenBank/DDBJ whole genome shotgun (WGS) entry which is preliminary data.</text>
</comment>
<evidence type="ECO:0000256" key="1">
    <source>
        <dbReference type="SAM" id="Phobius"/>
    </source>
</evidence>
<proteinExistence type="predicted"/>
<sequence length="552" mass="65312">MKHKNINSNSVIIIALLACCTIVGASIVYYKTYDREWYEAIIFSLQLFALDTKIPDDFGIEDKVSDYWRLIYFFSLLGFLTTSYTGIVLFLDKPIYQFWIWKIKKNKFILVCGLGKNNRIYIDSELETNDMSILVIENNKDNLHIDSYKSKGVGIILGDATDESLFADMKFENIKHIVISVGNDMRNLEIATQILQKSKEVKLYIHLENRNLRYFHKENGLLQGSNLKLYSYYEDSSRELFKNYDIDGKGYEVLNSKDNYNIVIVGNTNLAYEVIFQACIMGQLPNENLLTIYCLDKYPSKFRQKVELNYTEIHNVPNVEIKYLKFDIFSKKDYEQELWYENNLTNIILCYENEETNLNITANLADITYLEKIVKKEFKTNILLAIFNEYNISDSIKSNKDIFENFFTFGLTKNICTKEYLIDEKRDKRAEATNKVYNESLEENSSKKQSWNHRSYFEKESNRTSADHIKIKEKYLEFDNSDLAKEKLARCEHNRWNAFHYLHGWKYAEETNKSIKLHNCLLPYDSLKEDIKYYDREMIKNIDKIKKYENIN</sequence>
<dbReference type="EMBL" id="JAQTJH010000015">
    <property type="protein sequence ID" value="MDK2063029.1"/>
    <property type="molecule type" value="Genomic_DNA"/>
</dbReference>
<dbReference type="InterPro" id="IPR003032">
    <property type="entry name" value="Ryanodine_rcpt"/>
</dbReference>
<keyword evidence="1" id="KW-0812">Transmembrane</keyword>
<evidence type="ECO:0000259" key="2">
    <source>
        <dbReference type="Pfam" id="PF02026"/>
    </source>
</evidence>
<evidence type="ECO:0000313" key="4">
    <source>
        <dbReference type="EMBL" id="MDK2063029.1"/>
    </source>
</evidence>
<keyword evidence="1" id="KW-1133">Transmembrane helix</keyword>
<dbReference type="Gene3D" id="3.40.50.720">
    <property type="entry name" value="NAD(P)-binding Rossmann-like Domain"/>
    <property type="match status" value="1"/>
</dbReference>
<feature type="domain" description="RCK N-terminal" evidence="3">
    <location>
        <begin position="109"/>
        <end position="208"/>
    </location>
</feature>
<dbReference type="Pfam" id="PF02026">
    <property type="entry name" value="RyR"/>
    <property type="match status" value="1"/>
</dbReference>
<dbReference type="Proteomes" id="UP001237843">
    <property type="component" value="Unassembled WGS sequence"/>
</dbReference>
<gene>
    <name evidence="4" type="ORF">PT520_10900</name>
</gene>
<keyword evidence="1" id="KW-0472">Membrane</keyword>
<evidence type="ECO:0000313" key="5">
    <source>
        <dbReference type="Proteomes" id="UP001237843"/>
    </source>
</evidence>
<dbReference type="Gene3D" id="6.20.350.10">
    <property type="match status" value="1"/>
</dbReference>
<reference evidence="4" key="2">
    <citation type="submission" date="2023-02" db="EMBL/GenBank/DDBJ databases">
        <authorList>
            <person name="Concha-Toloza M."/>
            <person name="Lopez-Cantillo M."/>
            <person name="Molina-Mora J."/>
            <person name="Collado L."/>
        </authorList>
    </citation>
    <scope>NUCLEOTIDE SEQUENCE</scope>
    <source>
        <strain evidence="4">FR1p273A</strain>
    </source>
</reference>
<dbReference type="Pfam" id="PF02254">
    <property type="entry name" value="TrkA_N"/>
    <property type="match status" value="1"/>
</dbReference>
<dbReference type="AlphaFoldDB" id="A0AAW6VS10"/>
<dbReference type="PROSITE" id="PS51257">
    <property type="entry name" value="PROKAR_LIPOPROTEIN"/>
    <property type="match status" value="1"/>
</dbReference>
<dbReference type="InterPro" id="IPR003148">
    <property type="entry name" value="RCK_N"/>
</dbReference>
<dbReference type="SUPFAM" id="SSF51735">
    <property type="entry name" value="NAD(P)-binding Rossmann-fold domains"/>
    <property type="match status" value="1"/>
</dbReference>
<protein>
    <submittedName>
        <fullName evidence="4">NAD-binding protein</fullName>
    </submittedName>
</protein>
<organism evidence="4 5">
    <name type="scientific">Aliarcobacter butzleri</name>
    <dbReference type="NCBI Taxonomy" id="28197"/>
    <lineage>
        <taxon>Bacteria</taxon>
        <taxon>Pseudomonadati</taxon>
        <taxon>Campylobacterota</taxon>
        <taxon>Epsilonproteobacteria</taxon>
        <taxon>Campylobacterales</taxon>
        <taxon>Arcobacteraceae</taxon>
        <taxon>Aliarcobacter</taxon>
    </lineage>
</organism>
<dbReference type="InterPro" id="IPR036291">
    <property type="entry name" value="NAD(P)-bd_dom_sf"/>
</dbReference>
<dbReference type="GO" id="GO:0006813">
    <property type="term" value="P:potassium ion transport"/>
    <property type="evidence" value="ECO:0007669"/>
    <property type="project" value="InterPro"/>
</dbReference>
<reference evidence="4" key="1">
    <citation type="journal article" date="2023" name="Antibiotics">
        <title>Genomic Characterization of Antibiotic-Resistant Campylobacterales Isolated from Chilean Poultry Meat.</title>
        <authorList>
            <person name="Concha-Toloza M."/>
            <person name="Lopez-Cantillo M."/>
            <person name="Molina-Mora J.A."/>
            <person name="Collado L."/>
        </authorList>
    </citation>
    <scope>NUCLEOTIDE SEQUENCE</scope>
    <source>
        <strain evidence="4">FR1p273A</strain>
    </source>
</reference>
<dbReference type="RefSeq" id="WP_047022298.1">
    <property type="nucleotide sequence ID" value="NZ_JAKKOX010000007.1"/>
</dbReference>
<feature type="domain" description="Ryanodine receptor Ryr" evidence="2">
    <location>
        <begin position="484"/>
        <end position="542"/>
    </location>
</feature>
<feature type="transmembrane region" description="Helical" evidence="1">
    <location>
        <begin position="12"/>
        <end position="30"/>
    </location>
</feature>
<name>A0AAW6VS10_9BACT</name>
<accession>A0AAW6VS10</accession>